<keyword evidence="3" id="KW-1185">Reference proteome</keyword>
<proteinExistence type="predicted"/>
<dbReference type="InterPro" id="IPR013154">
    <property type="entry name" value="ADH-like_N"/>
</dbReference>
<evidence type="ECO:0000259" key="1">
    <source>
        <dbReference type="SMART" id="SM00829"/>
    </source>
</evidence>
<dbReference type="Gene3D" id="3.40.50.720">
    <property type="entry name" value="NAD(P)-binding Rossmann-like Domain"/>
    <property type="match status" value="1"/>
</dbReference>
<dbReference type="PANTHER" id="PTHR11695:SF648">
    <property type="entry name" value="ZINC-BINDING OXIDOREDUCTASE"/>
    <property type="match status" value="1"/>
</dbReference>
<dbReference type="InterPro" id="IPR011032">
    <property type="entry name" value="GroES-like_sf"/>
</dbReference>
<evidence type="ECO:0000313" key="3">
    <source>
        <dbReference type="Proteomes" id="UP001589797"/>
    </source>
</evidence>
<dbReference type="PANTHER" id="PTHR11695">
    <property type="entry name" value="ALCOHOL DEHYDROGENASE RELATED"/>
    <property type="match status" value="1"/>
</dbReference>
<protein>
    <submittedName>
        <fullName evidence="2">NAD(P)-dependent alcohol dehydrogenase</fullName>
    </submittedName>
</protein>
<dbReference type="Gene3D" id="3.90.180.10">
    <property type="entry name" value="Medium-chain alcohol dehydrogenases, catalytic domain"/>
    <property type="match status" value="1"/>
</dbReference>
<reference evidence="2 3" key="1">
    <citation type="submission" date="2024-09" db="EMBL/GenBank/DDBJ databases">
        <authorList>
            <person name="Sun Q."/>
            <person name="Mori K."/>
        </authorList>
    </citation>
    <scope>NUCLEOTIDE SEQUENCE [LARGE SCALE GENOMIC DNA]</scope>
    <source>
        <strain evidence="2 3">CCM 7650</strain>
    </source>
</reference>
<feature type="domain" description="Enoyl reductase (ER)" evidence="1">
    <location>
        <begin position="10"/>
        <end position="317"/>
    </location>
</feature>
<dbReference type="InterPro" id="IPR050700">
    <property type="entry name" value="YIM1/Zinc_Alcohol_DH_Fams"/>
</dbReference>
<dbReference type="Pfam" id="PF13602">
    <property type="entry name" value="ADH_zinc_N_2"/>
    <property type="match status" value="1"/>
</dbReference>
<dbReference type="CDD" id="cd08267">
    <property type="entry name" value="MDR1"/>
    <property type="match status" value="1"/>
</dbReference>
<dbReference type="SUPFAM" id="SSF50129">
    <property type="entry name" value="GroES-like"/>
    <property type="match status" value="1"/>
</dbReference>
<sequence length="320" mass="35477">MKAAVRHHYGSPDQIRIENMPKPVPKPHELLIRVYATTVNRTDCGVLSGAPYVFRFFVGWPRPRTAILGTDFAGIIEEVGSQVTKFKVGDRVWGFDDNGLPSQAEYLAYREDKNILTIPEKLSFWEAAACAEGVHYAVNFLKYVKLGSESNVLVNGATGGIGSALVQLLKYQGVKVTATANTKNMDLIRSLGIDKVIDYEKEDFTRLEEKFDVIFDAVGKGTFKKCKPIMKENGFYLSSELGDGIENLYLPLITKLKGGKRVLFPIPKDIKGSMDLIQKAVKDSGFRPVIEKSFPLENAKEAYQYVALGSKTGNIVLEIG</sequence>
<gene>
    <name evidence="2" type="ORF">ACFFIP_15610</name>
</gene>
<evidence type="ECO:0000313" key="2">
    <source>
        <dbReference type="EMBL" id="MFC0264120.1"/>
    </source>
</evidence>
<dbReference type="SUPFAM" id="SSF51735">
    <property type="entry name" value="NAD(P)-binding Rossmann-fold domains"/>
    <property type="match status" value="1"/>
</dbReference>
<dbReference type="RefSeq" id="WP_382388628.1">
    <property type="nucleotide sequence ID" value="NZ_JBHLWI010000043.1"/>
</dbReference>
<accession>A0ABV6FXX1</accession>
<dbReference type="InterPro" id="IPR020843">
    <property type="entry name" value="ER"/>
</dbReference>
<dbReference type="EMBL" id="JBHLWI010000043">
    <property type="protein sequence ID" value="MFC0264120.1"/>
    <property type="molecule type" value="Genomic_DNA"/>
</dbReference>
<dbReference type="InterPro" id="IPR036291">
    <property type="entry name" value="NAD(P)-bd_dom_sf"/>
</dbReference>
<dbReference type="Pfam" id="PF08240">
    <property type="entry name" value="ADH_N"/>
    <property type="match status" value="1"/>
</dbReference>
<dbReference type="SMART" id="SM00829">
    <property type="entry name" value="PKS_ER"/>
    <property type="match status" value="1"/>
</dbReference>
<name>A0ABV6FXX1_9BACT</name>
<comment type="caution">
    <text evidence="2">The sequence shown here is derived from an EMBL/GenBank/DDBJ whole genome shotgun (WGS) entry which is preliminary data.</text>
</comment>
<dbReference type="Proteomes" id="UP001589797">
    <property type="component" value="Unassembled WGS sequence"/>
</dbReference>
<organism evidence="2 3">
    <name type="scientific">Fontibacter flavus</name>
    <dbReference type="NCBI Taxonomy" id="654838"/>
    <lineage>
        <taxon>Bacteria</taxon>
        <taxon>Pseudomonadati</taxon>
        <taxon>Bacteroidota</taxon>
        <taxon>Cytophagia</taxon>
        <taxon>Cytophagales</taxon>
        <taxon>Cyclobacteriaceae</taxon>
        <taxon>Fontibacter</taxon>
    </lineage>
</organism>